<reference evidence="3" key="1">
    <citation type="journal article" date="2015" name="BMC Genomics">
        <title>Genomic and transcriptomic analysis of the endophytic fungus Pestalotiopsis fici reveals its lifestyle and high potential for synthesis of natural products.</title>
        <authorList>
            <person name="Wang X."/>
            <person name="Zhang X."/>
            <person name="Liu L."/>
            <person name="Xiang M."/>
            <person name="Wang W."/>
            <person name="Sun X."/>
            <person name="Che Y."/>
            <person name="Guo L."/>
            <person name="Liu G."/>
            <person name="Guo L."/>
            <person name="Wang C."/>
            <person name="Yin W.B."/>
            <person name="Stadler M."/>
            <person name="Zhang X."/>
            <person name="Liu X."/>
        </authorList>
    </citation>
    <scope>NUCLEOTIDE SEQUENCE [LARGE SCALE GENOMIC DNA]</scope>
    <source>
        <strain evidence="3">W106-1 / CGMCC3.15140</strain>
    </source>
</reference>
<dbReference type="Proteomes" id="UP000030651">
    <property type="component" value="Unassembled WGS sequence"/>
</dbReference>
<name>W3WNG9_PESFW</name>
<sequence length="302" mass="33605">MHRISIIIPGYNTGVYLGECVSSIRENSVGVELEVIIVDDGSTDETTIRLLNQFDSEPDLKVIRHGQNRGVQAARNTGLKSATGDFVVCVDADDVLLPTSEHGGYLSAGAQMLSESPSIAFVHTLSNMFGDFNGLTISSYPLREEMVARKHHVPTHIMYRRSEISNGLHYLETVTKWQDWAFSVSLLARRWARDESLDIGFIKGPGYGYRIHSTTARVSRAQVSEYDATKIVVESYQDYFRSRFPNVNNTIDALTAAVMASKPTALEDLLYVASFDLEQALSMARGREYQVHSAHVDRLGIP</sequence>
<dbReference type="Gene3D" id="3.90.550.10">
    <property type="entry name" value="Spore Coat Polysaccharide Biosynthesis Protein SpsA, Chain A"/>
    <property type="match status" value="1"/>
</dbReference>
<organism evidence="2 3">
    <name type="scientific">Pestalotiopsis fici (strain W106-1 / CGMCC3.15140)</name>
    <dbReference type="NCBI Taxonomy" id="1229662"/>
    <lineage>
        <taxon>Eukaryota</taxon>
        <taxon>Fungi</taxon>
        <taxon>Dikarya</taxon>
        <taxon>Ascomycota</taxon>
        <taxon>Pezizomycotina</taxon>
        <taxon>Sordariomycetes</taxon>
        <taxon>Xylariomycetidae</taxon>
        <taxon>Amphisphaeriales</taxon>
        <taxon>Sporocadaceae</taxon>
        <taxon>Pestalotiopsis</taxon>
    </lineage>
</organism>
<dbReference type="InterPro" id="IPR029044">
    <property type="entry name" value="Nucleotide-diphossugar_trans"/>
</dbReference>
<dbReference type="Pfam" id="PF00535">
    <property type="entry name" value="Glycos_transf_2"/>
    <property type="match status" value="1"/>
</dbReference>
<gene>
    <name evidence="2" type="ORF">PFICI_14227</name>
</gene>
<proteinExistence type="predicted"/>
<accession>W3WNG9</accession>
<dbReference type="KEGG" id="pfy:PFICI_14227"/>
<dbReference type="AlphaFoldDB" id="W3WNG9"/>
<keyword evidence="3" id="KW-1185">Reference proteome</keyword>
<dbReference type="PANTHER" id="PTHR22916">
    <property type="entry name" value="GLYCOSYLTRANSFERASE"/>
    <property type="match status" value="1"/>
</dbReference>
<protein>
    <recommendedName>
        <fullName evidence="1">Glycosyltransferase 2-like domain-containing protein</fullName>
    </recommendedName>
</protein>
<dbReference type="RefSeq" id="XP_007840999.1">
    <property type="nucleotide sequence ID" value="XM_007842808.1"/>
</dbReference>
<dbReference type="OrthoDB" id="9876900at2759"/>
<evidence type="ECO:0000313" key="2">
    <source>
        <dbReference type="EMBL" id="ETS74361.1"/>
    </source>
</evidence>
<dbReference type="EMBL" id="KI912120">
    <property type="protein sequence ID" value="ETS74361.1"/>
    <property type="molecule type" value="Genomic_DNA"/>
</dbReference>
<dbReference type="CDD" id="cd00761">
    <property type="entry name" value="Glyco_tranf_GTA_type"/>
    <property type="match status" value="1"/>
</dbReference>
<evidence type="ECO:0000313" key="3">
    <source>
        <dbReference type="Proteomes" id="UP000030651"/>
    </source>
</evidence>
<dbReference type="GeneID" id="19279240"/>
<dbReference type="SUPFAM" id="SSF53448">
    <property type="entry name" value="Nucleotide-diphospho-sugar transferases"/>
    <property type="match status" value="1"/>
</dbReference>
<dbReference type="InParanoid" id="W3WNG9"/>
<dbReference type="InterPro" id="IPR001173">
    <property type="entry name" value="Glyco_trans_2-like"/>
</dbReference>
<dbReference type="HOGENOM" id="CLU_025996_0_7_1"/>
<dbReference type="OMA" id="KWQDWAF"/>
<feature type="domain" description="Glycosyltransferase 2-like" evidence="1">
    <location>
        <begin position="5"/>
        <end position="98"/>
    </location>
</feature>
<evidence type="ECO:0000259" key="1">
    <source>
        <dbReference type="Pfam" id="PF00535"/>
    </source>
</evidence>
<dbReference type="STRING" id="1229662.W3WNG9"/>
<dbReference type="eggNOG" id="KOG2978">
    <property type="taxonomic scope" value="Eukaryota"/>
</dbReference>